<dbReference type="PIRSF" id="PIRSF001217">
    <property type="entry name" value="Protease_4_SppA"/>
    <property type="match status" value="1"/>
</dbReference>
<dbReference type="CDD" id="cd07023">
    <property type="entry name" value="S49_Sppa_N_C"/>
    <property type="match status" value="1"/>
</dbReference>
<dbReference type="PANTHER" id="PTHR33209:SF1">
    <property type="entry name" value="PEPTIDASE S49 DOMAIN-CONTAINING PROTEIN"/>
    <property type="match status" value="1"/>
</dbReference>
<evidence type="ECO:0000256" key="6">
    <source>
        <dbReference type="SAM" id="Phobius"/>
    </source>
</evidence>
<evidence type="ECO:0000256" key="3">
    <source>
        <dbReference type="ARBA" id="ARBA00022801"/>
    </source>
</evidence>
<dbReference type="Proteomes" id="UP000321606">
    <property type="component" value="Chromosome"/>
</dbReference>
<dbReference type="InterPro" id="IPR004635">
    <property type="entry name" value="Pept_S49_SppA"/>
</dbReference>
<dbReference type="InterPro" id="IPR002142">
    <property type="entry name" value="Peptidase_S49"/>
</dbReference>
<evidence type="ECO:0000259" key="7">
    <source>
        <dbReference type="Pfam" id="PF01343"/>
    </source>
</evidence>
<evidence type="ECO:0000256" key="5">
    <source>
        <dbReference type="PIRSR" id="PIRSR001217-1"/>
    </source>
</evidence>
<evidence type="ECO:0000313" key="8">
    <source>
        <dbReference type="EMBL" id="BBM35232.1"/>
    </source>
</evidence>
<keyword evidence="2" id="KW-0645">Protease</keyword>
<keyword evidence="3" id="KW-0378">Hydrolase</keyword>
<evidence type="ECO:0000256" key="2">
    <source>
        <dbReference type="ARBA" id="ARBA00022670"/>
    </source>
</evidence>
<dbReference type="InterPro" id="IPR004634">
    <property type="entry name" value="Pept_S49_pIV"/>
</dbReference>
<accession>A0A510J7I8</accession>
<feature type="transmembrane region" description="Helical" evidence="6">
    <location>
        <begin position="6"/>
        <end position="25"/>
    </location>
</feature>
<keyword evidence="4" id="KW-0720">Serine protease</keyword>
<dbReference type="Pfam" id="PF01343">
    <property type="entry name" value="Peptidase_S49"/>
    <property type="match status" value="2"/>
</dbReference>
<dbReference type="OrthoDB" id="9764363at2"/>
<dbReference type="AlphaFoldDB" id="A0A510J7I8"/>
<feature type="domain" description="Peptidase S49" evidence="7">
    <location>
        <begin position="346"/>
        <end position="496"/>
    </location>
</feature>
<feature type="domain" description="Peptidase S49" evidence="7">
    <location>
        <begin position="128"/>
        <end position="255"/>
    </location>
</feature>
<dbReference type="InterPro" id="IPR047272">
    <property type="entry name" value="S49_SppA_C"/>
</dbReference>
<dbReference type="GO" id="GO:0006465">
    <property type="term" value="P:signal peptide processing"/>
    <property type="evidence" value="ECO:0007669"/>
    <property type="project" value="InterPro"/>
</dbReference>
<dbReference type="NCBIfam" id="TIGR00706">
    <property type="entry name" value="SppA_dom"/>
    <property type="match status" value="1"/>
</dbReference>
<dbReference type="EMBL" id="AP019822">
    <property type="protein sequence ID" value="BBM35232.1"/>
    <property type="molecule type" value="Genomic_DNA"/>
</dbReference>
<organism evidence="8 9">
    <name type="scientific">Pseudoleptotrichia goodfellowii</name>
    <dbReference type="NCBI Taxonomy" id="157692"/>
    <lineage>
        <taxon>Bacteria</taxon>
        <taxon>Fusobacteriati</taxon>
        <taxon>Fusobacteriota</taxon>
        <taxon>Fusobacteriia</taxon>
        <taxon>Fusobacteriales</taxon>
        <taxon>Leptotrichiaceae</taxon>
        <taxon>Pseudoleptotrichia</taxon>
    </lineage>
</organism>
<dbReference type="STRING" id="714315.GCA_000516535_00151"/>
<proteinExistence type="inferred from homology"/>
<dbReference type="SUPFAM" id="SSF52096">
    <property type="entry name" value="ClpP/crotonase"/>
    <property type="match status" value="2"/>
</dbReference>
<feature type="active site" description="Proton donor/acceptor" evidence="5">
    <location>
        <position position="181"/>
    </location>
</feature>
<dbReference type="GO" id="GO:0016020">
    <property type="term" value="C:membrane"/>
    <property type="evidence" value="ECO:0007669"/>
    <property type="project" value="InterPro"/>
</dbReference>
<keyword evidence="6" id="KW-0812">Transmembrane</keyword>
<dbReference type="Gene3D" id="3.90.226.10">
    <property type="entry name" value="2-enoyl-CoA Hydratase, Chain A, domain 1"/>
    <property type="match status" value="2"/>
</dbReference>
<sequence length="549" mass="62582">MFILNTIIQVLLTVALYLVIGIIIYKKLLKGKKKKEISKKDAKTVVFDVSDVKEDEMGAAVEINSKISYYEVLQGLKSLTTDKDVKKIIIDVDKLNLPLAKWEELSEIFDEIRKSKELVAIGTFFDERKYRYAMVASKVFMLNTRQSTVCFRGYEYKEPYWKSFLAKFGIKMNILHIGDYKVAGENYSHDKMSPEKKQSILNIKESLFRNFIKSVENKRGVNIENEILNGDFIFVGTDKALESKLIDGVADYEEIGINYKEDTVSFEDYLSIYKEKKNKSKDTIAIINIEGIIEPKKSNKVNITYKNVCEKLDKLEDIKNLKGLVLRINSPGGSALEAEKIHQKLKKLDVPIYISMGDVCASGGYYIASAGKKIFADSMTLTGSIGVVLMYPELSETLNKIDVNIEGFEKGKGFDIFNIFETLSEESKEKIIHTMNEVYSEFKSHVIAARGMSEKELEKIAGGRVWLGSEAVNINLIDEIGSLEKSVETMAKDLKLDKYKVENLKLKKSLKETLTSIKTPLISEELEDKIRFMQNNVNQILYYENDFEL</sequence>
<comment type="similarity">
    <text evidence="1">Belongs to the peptidase S49 family.</text>
</comment>
<evidence type="ECO:0000256" key="4">
    <source>
        <dbReference type="ARBA" id="ARBA00022825"/>
    </source>
</evidence>
<dbReference type="PANTHER" id="PTHR33209">
    <property type="entry name" value="PROTEASE 4"/>
    <property type="match status" value="1"/>
</dbReference>
<keyword evidence="6" id="KW-1133">Transmembrane helix</keyword>
<feature type="active site" description="Nucleophile" evidence="5">
    <location>
        <position position="362"/>
    </location>
</feature>
<name>A0A510J7I8_9FUSO</name>
<dbReference type="RefSeq" id="WP_026736863.1">
    <property type="nucleotide sequence ID" value="NZ_AP019822.1"/>
</dbReference>
<reference evidence="8 9" key="1">
    <citation type="submission" date="2019-07" db="EMBL/GenBank/DDBJ databases">
        <title>Complete Genome Sequence of Leptotrichia goodfellowii Strain JCM 16774.</title>
        <authorList>
            <person name="Watanabe S."/>
            <person name="Cui L."/>
        </authorList>
    </citation>
    <scope>NUCLEOTIDE SEQUENCE [LARGE SCALE GENOMIC DNA]</scope>
    <source>
        <strain evidence="8 9">JCM16774</strain>
    </source>
</reference>
<protein>
    <submittedName>
        <fullName evidence="8">Signal peptide peptidase SppA, 36K type</fullName>
    </submittedName>
</protein>
<dbReference type="InterPro" id="IPR029045">
    <property type="entry name" value="ClpP/crotonase-like_dom_sf"/>
</dbReference>
<evidence type="ECO:0000313" key="9">
    <source>
        <dbReference type="Proteomes" id="UP000321606"/>
    </source>
</evidence>
<dbReference type="GO" id="GO:0008236">
    <property type="term" value="F:serine-type peptidase activity"/>
    <property type="evidence" value="ECO:0007669"/>
    <property type="project" value="UniProtKB-KW"/>
</dbReference>
<dbReference type="KEGG" id="lgo:JCM16774_0139"/>
<keyword evidence="6" id="KW-0472">Membrane</keyword>
<dbReference type="Gene3D" id="6.20.330.10">
    <property type="match status" value="2"/>
</dbReference>
<evidence type="ECO:0000256" key="1">
    <source>
        <dbReference type="ARBA" id="ARBA00008683"/>
    </source>
</evidence>
<gene>
    <name evidence="8" type="ORF">JCM16774_0139</name>
</gene>